<dbReference type="Proteomes" id="UP000224006">
    <property type="component" value="Chromosome IX"/>
</dbReference>
<feature type="region of interest" description="Disordered" evidence="1">
    <location>
        <begin position="236"/>
        <end position="271"/>
    </location>
</feature>
<gene>
    <name evidence="2" type="ORF">BESB_011920</name>
</gene>
<dbReference type="Gene3D" id="3.80.10.10">
    <property type="entry name" value="Ribonuclease Inhibitor"/>
    <property type="match status" value="1"/>
</dbReference>
<dbReference type="VEuPathDB" id="ToxoDB:BESB_011920"/>
<feature type="compositionally biased region" description="Low complexity" evidence="1">
    <location>
        <begin position="262"/>
        <end position="271"/>
    </location>
</feature>
<evidence type="ECO:0000256" key="1">
    <source>
        <dbReference type="SAM" id="MobiDB-lite"/>
    </source>
</evidence>
<reference evidence="2 3" key="1">
    <citation type="submission" date="2017-09" db="EMBL/GenBank/DDBJ databases">
        <title>Genome sequencing of Besnoitia besnoiti strain Bb-Ger1.</title>
        <authorList>
            <person name="Schares G."/>
            <person name="Venepally P."/>
            <person name="Lorenzi H.A."/>
        </authorList>
    </citation>
    <scope>NUCLEOTIDE SEQUENCE [LARGE SCALE GENOMIC DNA]</scope>
    <source>
        <strain evidence="2 3">Bb-Ger1</strain>
    </source>
</reference>
<feature type="region of interest" description="Disordered" evidence="1">
    <location>
        <begin position="1"/>
        <end position="80"/>
    </location>
</feature>
<dbReference type="InterPro" id="IPR032675">
    <property type="entry name" value="LRR_dom_sf"/>
</dbReference>
<evidence type="ECO:0000313" key="2">
    <source>
        <dbReference type="EMBL" id="PFH32580.1"/>
    </source>
</evidence>
<comment type="caution">
    <text evidence="2">The sequence shown here is derived from an EMBL/GenBank/DDBJ whole genome shotgun (WGS) entry which is preliminary data.</text>
</comment>
<dbReference type="RefSeq" id="XP_029216589.1">
    <property type="nucleotide sequence ID" value="XM_029359922.1"/>
</dbReference>
<protein>
    <submittedName>
        <fullName evidence="2">Uncharacterized protein</fullName>
    </submittedName>
</protein>
<dbReference type="SUPFAM" id="SSF52047">
    <property type="entry name" value="RNI-like"/>
    <property type="match status" value="1"/>
</dbReference>
<dbReference type="AlphaFoldDB" id="A0A2A9MB23"/>
<organism evidence="2 3">
    <name type="scientific">Besnoitia besnoiti</name>
    <name type="common">Apicomplexan protozoan</name>
    <dbReference type="NCBI Taxonomy" id="94643"/>
    <lineage>
        <taxon>Eukaryota</taxon>
        <taxon>Sar</taxon>
        <taxon>Alveolata</taxon>
        <taxon>Apicomplexa</taxon>
        <taxon>Conoidasida</taxon>
        <taxon>Coccidia</taxon>
        <taxon>Eucoccidiorida</taxon>
        <taxon>Eimeriorina</taxon>
        <taxon>Sarcocystidae</taxon>
        <taxon>Besnoitia</taxon>
    </lineage>
</organism>
<feature type="region of interest" description="Disordered" evidence="1">
    <location>
        <begin position="406"/>
        <end position="448"/>
    </location>
</feature>
<proteinExistence type="predicted"/>
<sequence>MASPLGAAESNGRNSGLPSQPSGGRGGAAQLPQTGAMKARQAEGAPCEAASEPDAKMPEASAETPSCAPPLPATRAARRAASRASASASACASASASVAAALEWRNDEASLSKRRRLAGATGGADASAASSSPLAAPEPPSLLSLDTNLLLSLLQMLSTREQLESVLPLCRALCLSLAALPFMHSLVLRQSPSLFASFFSADGRPGLARACCARCCALSCFAPELLGDPEGASAPSPACGRASADMQSARAPPQDSTDGKKAPAPGSAASSPHAAAVSASAALSSPEPSQAFVGASSPAAHRAQPLCGSPFFPFLLRLRKCARLKTVDLCIPGSLAPSPLLALLLLRCAPSLRRLTLRGLDEGSVSWRMRRGPLEPANGAHAAAQQPRADPAVARFLPCGCQTKAKGGAACDAQGRRSRPARANGDQEPQCHTGGVSALPSRAGATVPAAAEGLRTDWLAGGRAASDSPSPSAESCAPAASCLSPCASSGSSFSAAAAPSQSQASRPPGLPEVPDSAAVVAAASAAPGLGEARSRGERAWSCASCESVRASAALLRWCDAEGAFPSGVKVRDLWLPARPLTRCLADATLLETLELDVCRRRGMYSTVPLAQLHLLGSALGTQALSRLRVLEICNATPRSFKCGAIALPSLQTLRLHFIEVAGDGTHDLGALLQGCPQLEHLAVHTDSDDDQMIFLNRLLIKSLRQLASDDSGAKNPSRPVAHSASGVAASEQPPALRVVQPPEESRSLSLPAVASALPAAAAAGASRSDFFAVGFDVRSQKRGEDALKPPPALARLETFQMMLLDLRVAELLGRVAPALRVLRLTEVDSFRSREGRAVLMDAVRRLRQMRRLELGGLLLEAEGKLELDALLAEEARARGWSRDSLTLCHGASAAHELFIPSV</sequence>
<evidence type="ECO:0000313" key="3">
    <source>
        <dbReference type="Proteomes" id="UP000224006"/>
    </source>
</evidence>
<feature type="compositionally biased region" description="Polar residues" evidence="1">
    <location>
        <begin position="11"/>
        <end position="22"/>
    </location>
</feature>
<dbReference type="GeneID" id="40306254"/>
<dbReference type="OrthoDB" id="332011at2759"/>
<name>A0A2A9MB23_BESBE</name>
<accession>A0A2A9MB23</accession>
<feature type="region of interest" description="Disordered" evidence="1">
    <location>
        <begin position="710"/>
        <end position="743"/>
    </location>
</feature>
<dbReference type="EMBL" id="NWUJ01000010">
    <property type="protein sequence ID" value="PFH32580.1"/>
    <property type="molecule type" value="Genomic_DNA"/>
</dbReference>
<dbReference type="KEGG" id="bbes:BESB_011920"/>
<keyword evidence="3" id="KW-1185">Reference proteome</keyword>